<dbReference type="OrthoDB" id="288203at2759"/>
<keyword evidence="1" id="KW-0813">Transport</keyword>
<gene>
    <name evidence="4" type="ORF">F3Y22_tig00111582pilonHSYRG01192</name>
</gene>
<dbReference type="GO" id="GO:0015293">
    <property type="term" value="F:symporter activity"/>
    <property type="evidence" value="ECO:0007669"/>
    <property type="project" value="UniProtKB-KW"/>
</dbReference>
<name>A0A6A2XMR6_HIBSY</name>
<comment type="caution">
    <text evidence="4">The sequence shown here is derived from an EMBL/GenBank/DDBJ whole genome shotgun (WGS) entry which is preliminary data.</text>
</comment>
<dbReference type="Pfam" id="PF01740">
    <property type="entry name" value="STAS"/>
    <property type="match status" value="1"/>
</dbReference>
<dbReference type="InterPro" id="IPR002645">
    <property type="entry name" value="STAS_dom"/>
</dbReference>
<dbReference type="PROSITE" id="PS50801">
    <property type="entry name" value="STAS"/>
    <property type="match status" value="1"/>
</dbReference>
<reference evidence="4" key="1">
    <citation type="submission" date="2019-09" db="EMBL/GenBank/DDBJ databases">
        <title>Draft genome information of white flower Hibiscus syriacus.</title>
        <authorList>
            <person name="Kim Y.-M."/>
        </authorList>
    </citation>
    <scope>NUCLEOTIDE SEQUENCE [LARGE SCALE GENOMIC DNA]</scope>
    <source>
        <strain evidence="4">YM2019G1</strain>
    </source>
</reference>
<keyword evidence="1" id="KW-0769">Symport</keyword>
<evidence type="ECO:0000256" key="1">
    <source>
        <dbReference type="ARBA" id="ARBA00022847"/>
    </source>
</evidence>
<evidence type="ECO:0000259" key="3">
    <source>
        <dbReference type="PROSITE" id="PS50801"/>
    </source>
</evidence>
<sequence length="132" mass="14811">MFCEVVQYLMASKTPGLLTLGINSSLLCFANANFLRERITRLVTEYENGAEETGNDRIQILILDMTNVLNIDTSGFLALEELHTNLVSRGIKLAIVNLRWQVIRKLKLSKLVEKIEADCIFLTVAEAVDACH</sequence>
<dbReference type="InterPro" id="IPR036513">
    <property type="entry name" value="STAS_dom_sf"/>
</dbReference>
<evidence type="ECO:0000313" key="4">
    <source>
        <dbReference type="EMBL" id="KAE8676792.1"/>
    </source>
</evidence>
<organism evidence="4 5">
    <name type="scientific">Hibiscus syriacus</name>
    <name type="common">Rose of Sharon</name>
    <dbReference type="NCBI Taxonomy" id="106335"/>
    <lineage>
        <taxon>Eukaryota</taxon>
        <taxon>Viridiplantae</taxon>
        <taxon>Streptophyta</taxon>
        <taxon>Embryophyta</taxon>
        <taxon>Tracheophyta</taxon>
        <taxon>Spermatophyta</taxon>
        <taxon>Magnoliopsida</taxon>
        <taxon>eudicotyledons</taxon>
        <taxon>Gunneridae</taxon>
        <taxon>Pentapetalae</taxon>
        <taxon>rosids</taxon>
        <taxon>malvids</taxon>
        <taxon>Malvales</taxon>
        <taxon>Malvaceae</taxon>
        <taxon>Malvoideae</taxon>
        <taxon>Hibiscus</taxon>
    </lineage>
</organism>
<dbReference type="PANTHER" id="PTHR11814">
    <property type="entry name" value="SULFATE TRANSPORTER"/>
    <property type="match status" value="1"/>
</dbReference>
<dbReference type="AlphaFoldDB" id="A0A6A2XMR6"/>
<dbReference type="Gene3D" id="3.30.750.24">
    <property type="entry name" value="STAS domain"/>
    <property type="match status" value="1"/>
</dbReference>
<dbReference type="InterPro" id="IPR001902">
    <property type="entry name" value="SLC26A/SulP_fam"/>
</dbReference>
<evidence type="ECO:0000256" key="2">
    <source>
        <dbReference type="ARBA" id="ARBA00023032"/>
    </source>
</evidence>
<feature type="domain" description="STAS" evidence="3">
    <location>
        <begin position="27"/>
        <end position="131"/>
    </location>
</feature>
<keyword evidence="2" id="KW-0764">Sulfate transport</keyword>
<protein>
    <recommendedName>
        <fullName evidence="3">STAS domain-containing protein</fullName>
    </recommendedName>
</protein>
<dbReference type="Proteomes" id="UP000436088">
    <property type="component" value="Unassembled WGS sequence"/>
</dbReference>
<keyword evidence="5" id="KW-1185">Reference proteome</keyword>
<dbReference type="SUPFAM" id="SSF52091">
    <property type="entry name" value="SpoIIaa-like"/>
    <property type="match status" value="1"/>
</dbReference>
<evidence type="ECO:0000313" key="5">
    <source>
        <dbReference type="Proteomes" id="UP000436088"/>
    </source>
</evidence>
<proteinExistence type="predicted"/>
<dbReference type="EMBL" id="VEPZ02001375">
    <property type="protein sequence ID" value="KAE8676792.1"/>
    <property type="molecule type" value="Genomic_DNA"/>
</dbReference>
<dbReference type="GO" id="GO:0016020">
    <property type="term" value="C:membrane"/>
    <property type="evidence" value="ECO:0007669"/>
    <property type="project" value="InterPro"/>
</dbReference>
<accession>A0A6A2XMR6</accession>
<dbReference type="CDD" id="cd07042">
    <property type="entry name" value="STAS_SulP_like_sulfate_transporter"/>
    <property type="match status" value="1"/>
</dbReference>